<evidence type="ECO:0000313" key="1">
    <source>
        <dbReference type="EMBL" id="KAF6802571.1"/>
    </source>
</evidence>
<proteinExistence type="predicted"/>
<dbReference type="AlphaFoldDB" id="A0A8H6IY25"/>
<reference evidence="1 2" key="1">
    <citation type="journal article" date="2020" name="Phytopathology">
        <title>Genome Sequence Resources of Colletotrichum truncatum, C. plurivorum, C. musicola, and C. sojae: Four Species Pathogenic to Soybean (Glycine max).</title>
        <authorList>
            <person name="Rogerio F."/>
            <person name="Boufleur T.R."/>
            <person name="Ciampi-Guillardi M."/>
            <person name="Sukno S.A."/>
            <person name="Thon M.R."/>
            <person name="Massola Junior N.S."/>
            <person name="Baroncelli R."/>
        </authorList>
    </citation>
    <scope>NUCLEOTIDE SEQUENCE [LARGE SCALE GENOMIC DNA]</scope>
    <source>
        <strain evidence="1 2">LFN0009</strain>
    </source>
</reference>
<gene>
    <name evidence="1" type="ORF">CSOJ01_11486</name>
</gene>
<dbReference type="EMBL" id="WIGN01000266">
    <property type="protein sequence ID" value="KAF6802571.1"/>
    <property type="molecule type" value="Genomic_DNA"/>
</dbReference>
<sequence>MSADSLPLHIEVDNKPGIWVGIGKLLLYDLLSAVEVASNADLPSARGAKFRTASDDSSIAMECRSELVSTPPGPAMPSLAASRLEGHNGLLELLDKGVSLDISSLSNTTTEDLGLKEGRSLVPGKACTTAVPVDARSNTSKYGIPNFVRDGAPVFSLGRNRWVDGQGVPVASMHEAADGQHSLVVTVALPRAQLDLLVALWCCKVWESEVAKGRTMNKGIDKGRSSC</sequence>
<organism evidence="1 2">
    <name type="scientific">Colletotrichum sojae</name>
    <dbReference type="NCBI Taxonomy" id="2175907"/>
    <lineage>
        <taxon>Eukaryota</taxon>
        <taxon>Fungi</taxon>
        <taxon>Dikarya</taxon>
        <taxon>Ascomycota</taxon>
        <taxon>Pezizomycotina</taxon>
        <taxon>Sordariomycetes</taxon>
        <taxon>Hypocreomycetidae</taxon>
        <taxon>Glomerellales</taxon>
        <taxon>Glomerellaceae</taxon>
        <taxon>Colletotrichum</taxon>
        <taxon>Colletotrichum orchidearum species complex</taxon>
    </lineage>
</organism>
<accession>A0A8H6IY25</accession>
<evidence type="ECO:0000313" key="2">
    <source>
        <dbReference type="Proteomes" id="UP000652219"/>
    </source>
</evidence>
<protein>
    <submittedName>
        <fullName evidence="1">Uncharacterized protein</fullName>
    </submittedName>
</protein>
<name>A0A8H6IY25_9PEZI</name>
<dbReference type="Proteomes" id="UP000652219">
    <property type="component" value="Unassembled WGS sequence"/>
</dbReference>
<keyword evidence="2" id="KW-1185">Reference proteome</keyword>
<comment type="caution">
    <text evidence="1">The sequence shown here is derived from an EMBL/GenBank/DDBJ whole genome shotgun (WGS) entry which is preliminary data.</text>
</comment>